<reference evidence="1" key="2">
    <citation type="journal article" date="2021" name="PeerJ">
        <title>Extensive microbial diversity within the chicken gut microbiome revealed by metagenomics and culture.</title>
        <authorList>
            <person name="Gilroy R."/>
            <person name="Ravi A."/>
            <person name="Getino M."/>
            <person name="Pursley I."/>
            <person name="Horton D.L."/>
            <person name="Alikhan N.F."/>
            <person name="Baker D."/>
            <person name="Gharbi K."/>
            <person name="Hall N."/>
            <person name="Watson M."/>
            <person name="Adriaenssens E.M."/>
            <person name="Foster-Nyarko E."/>
            <person name="Jarju S."/>
            <person name="Secka A."/>
            <person name="Antonio M."/>
            <person name="Oren A."/>
            <person name="Chaudhuri R.R."/>
            <person name="La Ragione R."/>
            <person name="Hildebrand F."/>
            <person name="Pallen M.J."/>
        </authorList>
    </citation>
    <scope>NUCLEOTIDE SEQUENCE</scope>
    <source>
        <strain evidence="1">ChiSjej1B19-7085</strain>
    </source>
</reference>
<comment type="caution">
    <text evidence="1">The sequence shown here is derived from an EMBL/GenBank/DDBJ whole genome shotgun (WGS) entry which is preliminary data.</text>
</comment>
<dbReference type="EMBL" id="DVHF01000010">
    <property type="protein sequence ID" value="HIR56191.1"/>
    <property type="molecule type" value="Genomic_DNA"/>
</dbReference>
<protein>
    <submittedName>
        <fullName evidence="1">Uncharacterized protein</fullName>
    </submittedName>
</protein>
<organism evidence="1 2">
    <name type="scientific">Candidatus Gallacutalibacter pullicola</name>
    <dbReference type="NCBI Taxonomy" id="2840830"/>
    <lineage>
        <taxon>Bacteria</taxon>
        <taxon>Bacillati</taxon>
        <taxon>Bacillota</taxon>
        <taxon>Clostridia</taxon>
        <taxon>Eubacteriales</taxon>
        <taxon>Candidatus Gallacutalibacter</taxon>
    </lineage>
</organism>
<proteinExistence type="predicted"/>
<dbReference type="AlphaFoldDB" id="A0A9D1DNQ1"/>
<sequence length="163" mass="19026">MKVITYQSEAVLRILKSGQVYRAHKSLSFGKQYGALVDILQLNCESPVFGCLKYHRRCTNGKVSSSVKFLLEVPAEKVKLTEYSVWADFLYAQKFTLAEDYSHVAGLCQELDQETLDKMIHSLQKQKRPWQYRIPQAVLEEIRPEWVIKYQLRPHSPFQNLFV</sequence>
<evidence type="ECO:0000313" key="2">
    <source>
        <dbReference type="Proteomes" id="UP000886785"/>
    </source>
</evidence>
<gene>
    <name evidence="1" type="ORF">IAA54_00825</name>
</gene>
<dbReference type="Proteomes" id="UP000886785">
    <property type="component" value="Unassembled WGS sequence"/>
</dbReference>
<name>A0A9D1DNQ1_9FIRM</name>
<accession>A0A9D1DNQ1</accession>
<reference evidence="1" key="1">
    <citation type="submission" date="2020-10" db="EMBL/GenBank/DDBJ databases">
        <authorList>
            <person name="Gilroy R."/>
        </authorList>
    </citation>
    <scope>NUCLEOTIDE SEQUENCE</scope>
    <source>
        <strain evidence="1">ChiSjej1B19-7085</strain>
    </source>
</reference>
<evidence type="ECO:0000313" key="1">
    <source>
        <dbReference type="EMBL" id="HIR56191.1"/>
    </source>
</evidence>